<evidence type="ECO:0000256" key="7">
    <source>
        <dbReference type="SAM" id="SignalP"/>
    </source>
</evidence>
<proteinExistence type="inferred from homology"/>
<keyword evidence="7" id="KW-0732">Signal</keyword>
<accession>A0ABP1S3B8</accession>
<dbReference type="EMBL" id="CAXLJM020000151">
    <property type="protein sequence ID" value="CAL8143159.1"/>
    <property type="molecule type" value="Genomic_DNA"/>
</dbReference>
<dbReference type="SUPFAM" id="SSF51069">
    <property type="entry name" value="Carbonic anhydrase"/>
    <property type="match status" value="1"/>
</dbReference>
<evidence type="ECO:0000313" key="9">
    <source>
        <dbReference type="EMBL" id="CAL8143159.1"/>
    </source>
</evidence>
<evidence type="ECO:0000256" key="5">
    <source>
        <dbReference type="ARBA" id="ARBA00023239"/>
    </source>
</evidence>
<dbReference type="PANTHER" id="PTHR18952">
    <property type="entry name" value="CARBONIC ANHYDRASE"/>
    <property type="match status" value="1"/>
</dbReference>
<evidence type="ECO:0000256" key="2">
    <source>
        <dbReference type="ARBA" id="ARBA00012925"/>
    </source>
</evidence>
<evidence type="ECO:0000313" key="10">
    <source>
        <dbReference type="Proteomes" id="UP001642540"/>
    </source>
</evidence>
<keyword evidence="10" id="KW-1185">Reference proteome</keyword>
<organism evidence="9 10">
    <name type="scientific">Orchesella dallaii</name>
    <dbReference type="NCBI Taxonomy" id="48710"/>
    <lineage>
        <taxon>Eukaryota</taxon>
        <taxon>Metazoa</taxon>
        <taxon>Ecdysozoa</taxon>
        <taxon>Arthropoda</taxon>
        <taxon>Hexapoda</taxon>
        <taxon>Collembola</taxon>
        <taxon>Entomobryomorpha</taxon>
        <taxon>Entomobryoidea</taxon>
        <taxon>Orchesellidae</taxon>
        <taxon>Orchesellinae</taxon>
        <taxon>Orchesella</taxon>
    </lineage>
</organism>
<evidence type="ECO:0000256" key="4">
    <source>
        <dbReference type="ARBA" id="ARBA00022833"/>
    </source>
</evidence>
<dbReference type="EC" id="4.2.1.1" evidence="2"/>
<keyword evidence="3" id="KW-0479">Metal-binding</keyword>
<dbReference type="PROSITE" id="PS51144">
    <property type="entry name" value="ALPHA_CA_2"/>
    <property type="match status" value="1"/>
</dbReference>
<gene>
    <name evidence="9" type="ORF">ODALV1_LOCUS29307</name>
</gene>
<feature type="chain" id="PRO_5046533767" description="carbonic anhydrase" evidence="7">
    <location>
        <begin position="18"/>
        <end position="443"/>
    </location>
</feature>
<dbReference type="Gene3D" id="3.10.200.10">
    <property type="entry name" value="Alpha carbonic anhydrase"/>
    <property type="match status" value="1"/>
</dbReference>
<comment type="similarity">
    <text evidence="1">Belongs to the alpha-carbonic anhydrase family.</text>
</comment>
<evidence type="ECO:0000259" key="8">
    <source>
        <dbReference type="PROSITE" id="PS51144"/>
    </source>
</evidence>
<dbReference type="Pfam" id="PF00194">
    <property type="entry name" value="Carb_anhydrase"/>
    <property type="match status" value="1"/>
</dbReference>
<dbReference type="PANTHER" id="PTHR18952:SF265">
    <property type="entry name" value="CARBONIC ANHYDRASE"/>
    <property type="match status" value="1"/>
</dbReference>
<comment type="caution">
    <text evidence="9">The sequence shown here is derived from an EMBL/GenBank/DDBJ whole genome shotgun (WGS) entry which is preliminary data.</text>
</comment>
<keyword evidence="4" id="KW-0862">Zinc</keyword>
<feature type="signal peptide" evidence="7">
    <location>
        <begin position="1"/>
        <end position="17"/>
    </location>
</feature>
<dbReference type="Proteomes" id="UP001642540">
    <property type="component" value="Unassembled WGS sequence"/>
</dbReference>
<feature type="domain" description="Alpha-carbonic anhydrase" evidence="8">
    <location>
        <begin position="34"/>
        <end position="370"/>
    </location>
</feature>
<keyword evidence="5" id="KW-0456">Lyase</keyword>
<protein>
    <recommendedName>
        <fullName evidence="2">carbonic anhydrase</fullName>
        <ecNumber evidence="2">4.2.1.1</ecNumber>
    </recommendedName>
</protein>
<sequence length="443" mass="50948">MEVIALFVLLLNLVSHAAKNKQYVQFSDNDETVLHYTYGDNDKTGPLYWSALRNVNGKSVPYLPGKPFTQNHCTALLVSPLNIQSKNIVTPEFLHKGEVLEQIHADIEHDGVSQTIAISISAPEIEWAEWEFAHPTDAYHGIEVRANQLGLFQLFDSFDPIPKTDAFTTFDFHFMSIFYCDLSKAPKYRSMHQLENKRFPLELEFVFFRKPKDLGIDQPAPYEETETDDTTNPAVILTVLGEIGTEDNKYFQPVVDAAKLFHGQDFGMDEETIYDEIFIKRPWSPTWLIPDSSAYYYYNDASFPVPPCWKVERYYVLKDPINISQAQLNALTNIRTDREKGTGGKMLCTFSKVPDFIDEIEQQRVVTLNIMEHEMRGDDKKPRSEKEVLALKERRKSMDVFRRRIAGEAVYENNEVAKPPSSNAILIISPIILIPFGWWMNIN</sequence>
<reference evidence="9 10" key="1">
    <citation type="submission" date="2024-08" db="EMBL/GenBank/DDBJ databases">
        <authorList>
            <person name="Cucini C."/>
            <person name="Frati F."/>
        </authorList>
    </citation>
    <scope>NUCLEOTIDE SEQUENCE [LARGE SCALE GENOMIC DNA]</scope>
</reference>
<evidence type="ECO:0000256" key="3">
    <source>
        <dbReference type="ARBA" id="ARBA00022723"/>
    </source>
</evidence>
<comment type="catalytic activity">
    <reaction evidence="6">
        <text>hydrogencarbonate + H(+) = CO2 + H2O</text>
        <dbReference type="Rhea" id="RHEA:10748"/>
        <dbReference type="ChEBI" id="CHEBI:15377"/>
        <dbReference type="ChEBI" id="CHEBI:15378"/>
        <dbReference type="ChEBI" id="CHEBI:16526"/>
        <dbReference type="ChEBI" id="CHEBI:17544"/>
        <dbReference type="EC" id="4.2.1.1"/>
    </reaction>
</comment>
<dbReference type="InterPro" id="IPR023561">
    <property type="entry name" value="Carbonic_anhydrase_a-class"/>
</dbReference>
<name>A0ABP1S3B8_9HEXA</name>
<dbReference type="InterPro" id="IPR001148">
    <property type="entry name" value="CA_dom"/>
</dbReference>
<evidence type="ECO:0000256" key="1">
    <source>
        <dbReference type="ARBA" id="ARBA00010718"/>
    </source>
</evidence>
<dbReference type="InterPro" id="IPR036398">
    <property type="entry name" value="CA_dom_sf"/>
</dbReference>
<evidence type="ECO:0000256" key="6">
    <source>
        <dbReference type="ARBA" id="ARBA00048348"/>
    </source>
</evidence>